<accession>A0A7X0LKP4</accession>
<dbReference type="EMBL" id="JACHGY010000001">
    <property type="protein sequence ID" value="MBB6430665.1"/>
    <property type="molecule type" value="Genomic_DNA"/>
</dbReference>
<dbReference type="AlphaFoldDB" id="A0A7X0LKP4"/>
<keyword evidence="2" id="KW-0812">Transmembrane</keyword>
<feature type="transmembrane region" description="Helical" evidence="2">
    <location>
        <begin position="136"/>
        <end position="156"/>
    </location>
</feature>
<gene>
    <name evidence="3" type="ORF">HNQ40_002471</name>
</gene>
<name>A0A7X0LKP4_9BACT</name>
<evidence type="ECO:0000256" key="1">
    <source>
        <dbReference type="SAM" id="MobiDB-lite"/>
    </source>
</evidence>
<keyword evidence="4" id="KW-1185">Reference proteome</keyword>
<evidence type="ECO:0000256" key="2">
    <source>
        <dbReference type="SAM" id="Phobius"/>
    </source>
</evidence>
<sequence>MSDVAETTEAEAPAEPAAPVVAAKPDGPMDPELRLHYFDTLRNEILQVKSRLTRLIVVGLVGVPILTYFALTDESTIPLTLFVSPLVLLLLVVLYFSEQASMMRAGTYIYDRIETTGEGWEHWVDELRGKNTEPGMFGLIVVLSVAYSLVMGSIALERLWSVNPDELTYFTYFLLMYAIPGIYALTFVWMFATLFACWRRAFRTHG</sequence>
<proteinExistence type="predicted"/>
<evidence type="ECO:0000313" key="4">
    <source>
        <dbReference type="Proteomes" id="UP000541810"/>
    </source>
</evidence>
<keyword evidence="2" id="KW-0472">Membrane</keyword>
<protein>
    <submittedName>
        <fullName evidence="3">Uncharacterized protein</fullName>
    </submittedName>
</protein>
<comment type="caution">
    <text evidence="3">The sequence shown here is derived from an EMBL/GenBank/DDBJ whole genome shotgun (WGS) entry which is preliminary data.</text>
</comment>
<dbReference type="RefSeq" id="WP_184678166.1">
    <property type="nucleotide sequence ID" value="NZ_JACHGY010000001.1"/>
</dbReference>
<feature type="region of interest" description="Disordered" evidence="1">
    <location>
        <begin position="1"/>
        <end position="23"/>
    </location>
</feature>
<keyword evidence="2" id="KW-1133">Transmembrane helix</keyword>
<reference evidence="3 4" key="1">
    <citation type="submission" date="2020-08" db="EMBL/GenBank/DDBJ databases">
        <title>Genomic Encyclopedia of Type Strains, Phase IV (KMG-IV): sequencing the most valuable type-strain genomes for metagenomic binning, comparative biology and taxonomic classification.</title>
        <authorList>
            <person name="Goeker M."/>
        </authorList>
    </citation>
    <scope>NUCLEOTIDE SEQUENCE [LARGE SCALE GENOMIC DNA]</scope>
    <source>
        <strain evidence="3 4">DSM 103725</strain>
    </source>
</reference>
<feature type="transmembrane region" description="Helical" evidence="2">
    <location>
        <begin position="52"/>
        <end position="71"/>
    </location>
</feature>
<dbReference type="Proteomes" id="UP000541810">
    <property type="component" value="Unassembled WGS sequence"/>
</dbReference>
<feature type="transmembrane region" description="Helical" evidence="2">
    <location>
        <begin position="176"/>
        <end position="198"/>
    </location>
</feature>
<feature type="transmembrane region" description="Helical" evidence="2">
    <location>
        <begin position="77"/>
        <end position="96"/>
    </location>
</feature>
<evidence type="ECO:0000313" key="3">
    <source>
        <dbReference type="EMBL" id="MBB6430665.1"/>
    </source>
</evidence>
<organism evidence="3 4">
    <name type="scientific">Algisphaera agarilytica</name>
    <dbReference type="NCBI Taxonomy" id="1385975"/>
    <lineage>
        <taxon>Bacteria</taxon>
        <taxon>Pseudomonadati</taxon>
        <taxon>Planctomycetota</taxon>
        <taxon>Phycisphaerae</taxon>
        <taxon>Phycisphaerales</taxon>
        <taxon>Phycisphaeraceae</taxon>
        <taxon>Algisphaera</taxon>
    </lineage>
</organism>